<comment type="catalytic activity">
    <reaction evidence="1 14">
        <text>4-CDP-2-C-methyl-D-erythritol 2-phosphate = 2-C-methyl-D-erythritol 2,4-cyclic diphosphate + CMP</text>
        <dbReference type="Rhea" id="RHEA:23864"/>
        <dbReference type="ChEBI" id="CHEBI:57919"/>
        <dbReference type="ChEBI" id="CHEBI:58483"/>
        <dbReference type="ChEBI" id="CHEBI:60377"/>
        <dbReference type="EC" id="4.6.1.12"/>
    </reaction>
</comment>
<feature type="site" description="Transition state stabilizer" evidence="14">
    <location>
        <position position="278"/>
    </location>
</feature>
<feature type="binding site" evidence="14">
    <location>
        <begin position="252"/>
        <end position="254"/>
    </location>
    <ligand>
        <name>4-CDP-2-C-methyl-D-erythritol 2-phosphate</name>
        <dbReference type="ChEBI" id="CHEBI:57919"/>
    </ligand>
</feature>
<comment type="function">
    <text evidence="14">Bifunctional enzyme that catalyzes the formation of 4-diphosphocytidyl-2-C-methyl-D-erythritol from CTP and 2-C-methyl-D-erythritol 4-phosphate (MEP) (IspD), and catalyzes the conversion of 4-diphosphocytidyl-2-C-methyl-D-erythritol 2-phosphate (CDP-ME2P) to 2-C-methyl-D-erythritol 2,4-cyclodiphosphate (ME-CPP) with a corresponding release of cytidine 5-monophosphate (CMP) (IspF).</text>
</comment>
<dbReference type="InterPro" id="IPR029044">
    <property type="entry name" value="Nucleotide-diphossugar_trans"/>
</dbReference>
<dbReference type="Pfam" id="PF02542">
    <property type="entry name" value="YgbB"/>
    <property type="match status" value="1"/>
</dbReference>
<dbReference type="PROSITE" id="PS01295">
    <property type="entry name" value="ISPD"/>
    <property type="match status" value="1"/>
</dbReference>
<dbReference type="Proteomes" id="UP000320547">
    <property type="component" value="Unassembled WGS sequence"/>
</dbReference>
<dbReference type="PANTHER" id="PTHR43181">
    <property type="entry name" value="2-C-METHYL-D-ERYTHRITOL 2,4-CYCLODIPHOSPHATE SYNTHASE, CHLOROPLASTIC"/>
    <property type="match status" value="1"/>
</dbReference>
<feature type="site" description="Transition state stabilizer" evidence="14">
    <location>
        <position position="41"/>
    </location>
</feature>
<evidence type="ECO:0000256" key="10">
    <source>
        <dbReference type="ARBA" id="ARBA00022723"/>
    </source>
</evidence>
<evidence type="ECO:0000256" key="3">
    <source>
        <dbReference type="ARBA" id="ARBA00001968"/>
    </source>
</evidence>
<feature type="domain" description="2-C-methyl-D-erythritol 2,4-cyclodiphosphate synthase" evidence="15">
    <location>
        <begin position="245"/>
        <end position="398"/>
    </location>
</feature>
<protein>
    <recommendedName>
        <fullName evidence="14">Bifunctional enzyme IspD/IspF</fullName>
    </recommendedName>
    <domain>
        <recommendedName>
            <fullName evidence="14">2-C-methyl-D-erythritol 4-phosphate cytidylyltransferase</fullName>
            <ecNumber evidence="14">2.7.7.60</ecNumber>
        </recommendedName>
        <alternativeName>
            <fullName evidence="14">4-diphosphocytidyl-2C-methyl-D-erythritol synthase</fullName>
        </alternativeName>
        <alternativeName>
            <fullName evidence="14">MEP cytidylyltransferase</fullName>
            <shortName evidence="14">MCT</shortName>
        </alternativeName>
    </domain>
    <domain>
        <recommendedName>
            <fullName evidence="14">2-C-methyl-D-erythritol 2,4-cyclodiphosphate synthase</fullName>
            <shortName evidence="14">MECDP-synthase</shortName>
            <shortName evidence="14">MECPP-synthase</shortName>
            <shortName evidence="14">MECPS</shortName>
            <ecNumber evidence="14">4.6.1.12</ecNumber>
        </recommendedName>
    </domain>
</protein>
<comment type="cofactor">
    <cofactor evidence="3 14">
        <name>a divalent metal cation</name>
        <dbReference type="ChEBI" id="CHEBI:60240"/>
    </cofactor>
</comment>
<dbReference type="EMBL" id="VLLK01000001">
    <property type="protein sequence ID" value="TWJ10068.1"/>
    <property type="molecule type" value="Genomic_DNA"/>
</dbReference>
<dbReference type="PANTHER" id="PTHR43181:SF1">
    <property type="entry name" value="2-C-METHYL-D-ERYTHRITOL 2,4-CYCLODIPHOSPHATE SYNTHASE, CHLOROPLASTIC"/>
    <property type="match status" value="1"/>
</dbReference>
<dbReference type="InterPro" id="IPR034683">
    <property type="entry name" value="IspD/TarI"/>
</dbReference>
<dbReference type="FunFam" id="3.30.1330.50:FF:000001">
    <property type="entry name" value="2-C-methyl-D-erythritol 2,4-cyclodiphosphate synthase"/>
    <property type="match status" value="1"/>
</dbReference>
<dbReference type="SUPFAM" id="SSF69765">
    <property type="entry name" value="IpsF-like"/>
    <property type="match status" value="1"/>
</dbReference>
<feature type="site" description="Positions MEP for the nucleophilic attack" evidence="14">
    <location>
        <position position="231"/>
    </location>
</feature>
<dbReference type="Gene3D" id="3.30.1330.50">
    <property type="entry name" value="2-C-methyl-D-erythritol 2,4-cyclodiphosphate synthase"/>
    <property type="match status" value="1"/>
</dbReference>
<evidence type="ECO:0000256" key="11">
    <source>
        <dbReference type="ARBA" id="ARBA00023229"/>
    </source>
</evidence>
<keyword evidence="9 14" id="KW-0548">Nucleotidyltransferase</keyword>
<evidence type="ECO:0000256" key="14">
    <source>
        <dbReference type="HAMAP-Rule" id="MF_01520"/>
    </source>
</evidence>
<comment type="caution">
    <text evidence="14">Lacks conserved residue(s) required for the propagation of feature annotation.</text>
</comment>
<evidence type="ECO:0000256" key="7">
    <source>
        <dbReference type="ARBA" id="ARBA00009789"/>
    </source>
</evidence>
<feature type="binding site" evidence="14">
    <location>
        <position position="386"/>
    </location>
    <ligand>
        <name>4-CDP-2-C-methyl-D-erythritol 2-phosphate</name>
        <dbReference type="ChEBI" id="CHEBI:57919"/>
    </ligand>
</feature>
<comment type="similarity">
    <text evidence="7">Belongs to the IspD/TarI cytidylyltransferase family. IspD subfamily.</text>
</comment>
<feature type="binding site" evidence="14">
    <location>
        <begin position="376"/>
        <end position="379"/>
    </location>
    <ligand>
        <name>4-CDP-2-C-methyl-D-erythritol 2-phosphate</name>
        <dbReference type="ChEBI" id="CHEBI:57919"/>
    </ligand>
</feature>
<dbReference type="Pfam" id="PF01128">
    <property type="entry name" value="IspD"/>
    <property type="match status" value="1"/>
</dbReference>
<feature type="site" description="Positions MEP for the nucleophilic attack" evidence="14">
    <location>
        <position position="176"/>
    </location>
</feature>
<evidence type="ECO:0000256" key="9">
    <source>
        <dbReference type="ARBA" id="ARBA00022695"/>
    </source>
</evidence>
<dbReference type="Gene3D" id="3.90.550.10">
    <property type="entry name" value="Spore Coat Polysaccharide Biosynthesis Protein SpsA, Chain A"/>
    <property type="match status" value="1"/>
</dbReference>
<keyword evidence="11 14" id="KW-0414">Isoprene biosynthesis</keyword>
<feature type="binding site" evidence="14">
    <location>
        <begin position="278"/>
        <end position="279"/>
    </location>
    <ligand>
        <name>4-CDP-2-C-methyl-D-erythritol 2-phosphate</name>
        <dbReference type="ChEBI" id="CHEBI:57919"/>
    </ligand>
</feature>
<dbReference type="AlphaFoldDB" id="A0A562UWZ3"/>
<dbReference type="PROSITE" id="PS01350">
    <property type="entry name" value="ISPF"/>
    <property type="match status" value="1"/>
</dbReference>
<organism evidence="16 17">
    <name type="scientific">Altererythrobacter ishigakiensis</name>
    <dbReference type="NCBI Taxonomy" id="476157"/>
    <lineage>
        <taxon>Bacteria</taxon>
        <taxon>Pseudomonadati</taxon>
        <taxon>Pseudomonadota</taxon>
        <taxon>Alphaproteobacteria</taxon>
        <taxon>Sphingomonadales</taxon>
        <taxon>Erythrobacteraceae</taxon>
        <taxon>Altererythrobacter</taxon>
    </lineage>
</organism>
<evidence type="ECO:0000256" key="13">
    <source>
        <dbReference type="ARBA" id="ARBA00023268"/>
    </source>
</evidence>
<evidence type="ECO:0000313" key="16">
    <source>
        <dbReference type="EMBL" id="TWJ10068.1"/>
    </source>
</evidence>
<feature type="site" description="Transition state stabilizer" evidence="14">
    <location>
        <position position="377"/>
    </location>
</feature>
<dbReference type="InterPro" id="IPR036571">
    <property type="entry name" value="MECDP_synthase_sf"/>
</dbReference>
<dbReference type="InterPro" id="IPR020555">
    <property type="entry name" value="MECDP_synthase_CS"/>
</dbReference>
<dbReference type="GO" id="GO:0008685">
    <property type="term" value="F:2-C-methyl-D-erythritol 2,4-cyclodiphosphate synthase activity"/>
    <property type="evidence" value="ECO:0007669"/>
    <property type="project" value="UniProtKB-UniRule"/>
</dbReference>
<name>A0A562UWZ3_9SPHN</name>
<dbReference type="InterPro" id="IPR026596">
    <property type="entry name" value="IspD/F"/>
</dbReference>
<dbReference type="HAMAP" id="MF_00107">
    <property type="entry name" value="IspF"/>
    <property type="match status" value="1"/>
</dbReference>
<evidence type="ECO:0000256" key="8">
    <source>
        <dbReference type="ARBA" id="ARBA00022679"/>
    </source>
</evidence>
<dbReference type="SUPFAM" id="SSF53448">
    <property type="entry name" value="Nucleotide-diphospho-sugar transferases"/>
    <property type="match status" value="1"/>
</dbReference>
<dbReference type="UniPathway" id="UPA00056">
    <property type="reaction ID" value="UER00093"/>
</dbReference>
<evidence type="ECO:0000256" key="1">
    <source>
        <dbReference type="ARBA" id="ARBA00000200"/>
    </source>
</evidence>
<keyword evidence="12 14" id="KW-0456">Lyase</keyword>
<comment type="caution">
    <text evidence="16">The sequence shown here is derived from an EMBL/GenBank/DDBJ whole genome shotgun (WGS) entry which is preliminary data.</text>
</comment>
<dbReference type="NCBIfam" id="TIGR00151">
    <property type="entry name" value="ispF"/>
    <property type="match status" value="1"/>
</dbReference>
<keyword evidence="8 14" id="KW-0808">Transferase</keyword>
<dbReference type="GO" id="GO:0050518">
    <property type="term" value="F:2-C-methyl-D-erythritol 4-phosphate cytidylyltransferase activity"/>
    <property type="evidence" value="ECO:0007669"/>
    <property type="project" value="UniProtKB-UniRule"/>
</dbReference>
<comment type="similarity">
    <text evidence="14">In the C-terminal section; belongs to the IspF family.</text>
</comment>
<comment type="catalytic activity">
    <reaction evidence="2 14">
        <text>2-C-methyl-D-erythritol 4-phosphate + CTP + H(+) = 4-CDP-2-C-methyl-D-erythritol + diphosphate</text>
        <dbReference type="Rhea" id="RHEA:13429"/>
        <dbReference type="ChEBI" id="CHEBI:15378"/>
        <dbReference type="ChEBI" id="CHEBI:33019"/>
        <dbReference type="ChEBI" id="CHEBI:37563"/>
        <dbReference type="ChEBI" id="CHEBI:57823"/>
        <dbReference type="ChEBI" id="CHEBI:58262"/>
        <dbReference type="EC" id="2.7.7.60"/>
    </reaction>
</comment>
<dbReference type="InterPro" id="IPR018294">
    <property type="entry name" value="ISPD_synthase_CS"/>
</dbReference>
<accession>A0A562UWZ3</accession>
<dbReference type="InterPro" id="IPR001228">
    <property type="entry name" value="IspD"/>
</dbReference>
<reference evidence="16 17" key="1">
    <citation type="submission" date="2019-07" db="EMBL/GenBank/DDBJ databases">
        <title>Genomic Encyclopedia of Archaeal and Bacterial Type Strains, Phase II (KMG-II): from individual species to whole genera.</title>
        <authorList>
            <person name="Goeker M."/>
        </authorList>
    </citation>
    <scope>NUCLEOTIDE SEQUENCE [LARGE SCALE GENOMIC DNA]</scope>
    <source>
        <strain evidence="16 17">ATCC BAA-2084</strain>
    </source>
</reference>
<evidence type="ECO:0000256" key="5">
    <source>
        <dbReference type="ARBA" id="ARBA00004787"/>
    </source>
</evidence>
<dbReference type="STRING" id="476157.GCA_001663155_01630"/>
<dbReference type="NCBIfam" id="TIGR00453">
    <property type="entry name" value="ispD"/>
    <property type="match status" value="1"/>
</dbReference>
<comment type="pathway">
    <text evidence="5 14">Isoprenoid biosynthesis; isopentenyl diphosphate biosynthesis via DXP pathway; isopentenyl diphosphate from 1-deoxy-D-xylulose 5-phosphate: step 2/6.</text>
</comment>
<dbReference type="EC" id="2.7.7.60" evidence="14"/>
<feature type="binding site" evidence="14">
    <location>
        <position position="252"/>
    </location>
    <ligand>
        <name>a divalent metal cation</name>
        <dbReference type="ChEBI" id="CHEBI:60240"/>
    </ligand>
</feature>
<evidence type="ECO:0000256" key="2">
    <source>
        <dbReference type="ARBA" id="ARBA00001282"/>
    </source>
</evidence>
<evidence type="ECO:0000256" key="4">
    <source>
        <dbReference type="ARBA" id="ARBA00004709"/>
    </source>
</evidence>
<feature type="binding site" evidence="14">
    <location>
        <begin position="300"/>
        <end position="302"/>
    </location>
    <ligand>
        <name>4-CDP-2-C-methyl-D-erythritol 2-phosphate</name>
        <dbReference type="ChEBI" id="CHEBI:57919"/>
    </ligand>
</feature>
<gene>
    <name evidence="14" type="primary">ispDF</name>
    <name evidence="16" type="ORF">JN10_1726</name>
</gene>
<comment type="similarity">
    <text evidence="6">Belongs to the IspF family.</text>
</comment>
<evidence type="ECO:0000256" key="12">
    <source>
        <dbReference type="ARBA" id="ARBA00023239"/>
    </source>
</evidence>
<feature type="binding site" evidence="14">
    <location>
        <position position="254"/>
    </location>
    <ligand>
        <name>a divalent metal cation</name>
        <dbReference type="ChEBI" id="CHEBI:60240"/>
    </ligand>
</feature>
<feature type="region of interest" description="2-C-methyl-D-erythritol 2,4-cyclodiphosphate synthase" evidence="14">
    <location>
        <begin position="246"/>
        <end position="401"/>
    </location>
</feature>
<comment type="similarity">
    <text evidence="14">In the N-terminal section; belongs to the IspD/TarI cytidylyltransferase family. IspD subfamily.</text>
</comment>
<feature type="binding site" evidence="14">
    <location>
        <position position="286"/>
    </location>
    <ligand>
        <name>a divalent metal cation</name>
        <dbReference type="ChEBI" id="CHEBI:60240"/>
    </ligand>
</feature>
<evidence type="ECO:0000256" key="6">
    <source>
        <dbReference type="ARBA" id="ARBA00008480"/>
    </source>
</evidence>
<dbReference type="InterPro" id="IPR003526">
    <property type="entry name" value="MECDP_synthase"/>
</dbReference>
<dbReference type="CDD" id="cd00554">
    <property type="entry name" value="MECDP_synthase"/>
    <property type="match status" value="1"/>
</dbReference>
<proteinExistence type="inferred from homology"/>
<evidence type="ECO:0000259" key="15">
    <source>
        <dbReference type="Pfam" id="PF02542"/>
    </source>
</evidence>
<feature type="region of interest" description="2-C-methyl-D-erythritol 4-phosphate cytidylyltransferase" evidence="14">
    <location>
        <begin position="1"/>
        <end position="245"/>
    </location>
</feature>
<dbReference type="GO" id="GO:0046872">
    <property type="term" value="F:metal ion binding"/>
    <property type="evidence" value="ECO:0007669"/>
    <property type="project" value="UniProtKB-KW"/>
</dbReference>
<dbReference type="HAMAP" id="MF_01520">
    <property type="entry name" value="IspDF"/>
    <property type="match status" value="1"/>
</dbReference>
<feature type="site" description="Transition state stabilizer" evidence="14">
    <location>
        <position position="48"/>
    </location>
</feature>
<dbReference type="GO" id="GO:0019288">
    <property type="term" value="P:isopentenyl diphosphate biosynthetic process, methylerythritol 4-phosphate pathway"/>
    <property type="evidence" value="ECO:0007669"/>
    <property type="project" value="UniProtKB-UniRule"/>
</dbReference>
<dbReference type="NCBIfam" id="NF006899">
    <property type="entry name" value="PRK09382.1"/>
    <property type="match status" value="1"/>
</dbReference>
<feature type="binding site" evidence="14">
    <location>
        <position position="383"/>
    </location>
    <ligand>
        <name>4-CDP-2-C-methyl-D-erythritol 2-phosphate</name>
        <dbReference type="ChEBI" id="CHEBI:57919"/>
    </ligand>
</feature>
<dbReference type="GO" id="GO:0016114">
    <property type="term" value="P:terpenoid biosynthetic process"/>
    <property type="evidence" value="ECO:0007669"/>
    <property type="project" value="InterPro"/>
</dbReference>
<keyword evidence="17" id="KW-1185">Reference proteome</keyword>
<evidence type="ECO:0000313" key="17">
    <source>
        <dbReference type="Proteomes" id="UP000320547"/>
    </source>
</evidence>
<sequence length="401" mass="42757">MDCTRLVQPLSAGTEFEIKVTKTTPLPRFAAIVVAAGKGLRAGGDIPKQFATWRGIPLVRHSVETFLSIGAAEVLVAIPPASEDIAQSSLSGLSGYRLVTGGKTRQESVCNALQALADNSCERVLIHDAARPDIPDDVISGLLDMIDIYQGAIPVLPVVDSIAVAENGIMTAKADRDMLRRVQTPQAFRFDEILTAHRAWKGAKDAGDDAQVLMANGGTVGLVDGDERLKKITFAEDLVSKTPAMRVGQGFDVHRLVKGEELWLCGVQIPHDKGLAGHSDADVALHCVVDALLGAIGDGDIGTHFPPSDPKWKGAPSPQFVEHAVKLVENAGFHIGNVDLTIICEEPKIGTHREGMRARLAELLRVDVTQVSVKATTTERLGFTGRGEGIAAQAIASLQRD</sequence>
<keyword evidence="10 14" id="KW-0479">Metal-binding</keyword>
<keyword evidence="13 14" id="KW-0511">Multifunctional enzyme</keyword>
<dbReference type="EC" id="4.6.1.12" evidence="14"/>
<dbReference type="CDD" id="cd02516">
    <property type="entry name" value="CDP-ME_synthetase"/>
    <property type="match status" value="1"/>
</dbReference>
<comment type="pathway">
    <text evidence="4 14">Isoprenoid biosynthesis; isopentenyl diphosphate biosynthesis via DXP pathway; isopentenyl diphosphate from 1-deoxy-D-xylulose 5-phosphate: step 4/6.</text>
</comment>